<dbReference type="GO" id="GO:0006310">
    <property type="term" value="P:DNA recombination"/>
    <property type="evidence" value="ECO:0007669"/>
    <property type="project" value="UniProtKB-KW"/>
</dbReference>
<feature type="region of interest" description="Disordered" evidence="7">
    <location>
        <begin position="1"/>
        <end position="46"/>
    </location>
</feature>
<dbReference type="PANTHER" id="PTHR45629:SF7">
    <property type="entry name" value="DNA EXCISION REPAIR PROTEIN ERCC-6-RELATED"/>
    <property type="match status" value="1"/>
</dbReference>
<keyword evidence="6" id="KW-0233">DNA recombination</keyword>
<evidence type="ECO:0000313" key="10">
    <source>
        <dbReference type="EMBL" id="KAI5384145.1"/>
    </source>
</evidence>
<dbReference type="Gene3D" id="3.40.50.300">
    <property type="entry name" value="P-loop containing nucleotide triphosphate hydrolases"/>
    <property type="match status" value="1"/>
</dbReference>
<dbReference type="PROSITE" id="PS51192">
    <property type="entry name" value="HELICASE_ATP_BIND_1"/>
    <property type="match status" value="1"/>
</dbReference>
<protein>
    <submittedName>
        <fullName evidence="10">Protein CHROMATIN REMODELING 24, variant 2</fullName>
    </submittedName>
</protein>
<dbReference type="PANTHER" id="PTHR45629">
    <property type="entry name" value="SNF2/RAD54 FAMILY MEMBER"/>
    <property type="match status" value="1"/>
</dbReference>
<evidence type="ECO:0000256" key="6">
    <source>
        <dbReference type="ARBA" id="ARBA00023172"/>
    </source>
</evidence>
<keyword evidence="2" id="KW-0547">Nucleotide-binding</keyword>
<evidence type="ECO:0000256" key="7">
    <source>
        <dbReference type="SAM" id="MobiDB-lite"/>
    </source>
</evidence>
<dbReference type="GO" id="GO:0005524">
    <property type="term" value="F:ATP binding"/>
    <property type="evidence" value="ECO:0007669"/>
    <property type="project" value="UniProtKB-KW"/>
</dbReference>
<dbReference type="CDD" id="cd18793">
    <property type="entry name" value="SF2_C_SNF"/>
    <property type="match status" value="1"/>
</dbReference>
<evidence type="ECO:0000256" key="3">
    <source>
        <dbReference type="ARBA" id="ARBA00022801"/>
    </source>
</evidence>
<sequence length="1226" mass="139388">MANKSVKKPQSLNDSHYRFLQDFSAPPKPSSHPLNNDQYDTPIQPRSLMYHDDDTIPQFSAITDFDSPIDQNSPENNQLVYVEEAHLPNQVPQFFDDRSLSQNYSENRQQAEVEEAPIPNKVPQFLDSFSLGQHYAEKHQPVNVEEALFPKEVPQGLNNYSLSQNHPEKHQAVNAEETTLRPKEVLQGLDGYTPSQNHPEKRQPVSAEETTLPKEFPQGLDGYTPSQNHPEKRQPVNAEETLLPKEVPQGLEGYTPSQNHSEKRQPVNAEETLLPKEFPLGLYGYTPRQNYLENRQPVKVEKALLPKKVPQDLDDYSLSQNSLENGQPVNVEKALLPNKVPHSFISSSLKEEKKAMVKVQGRRRLCKVADTDASKNVAVDDSKFDDLVDFDSPIPVRKNVIEIDKSRGKSDIRDILHELSSKFDALSVEKKPKPAERFVGRKEILEDEGFEFGSAGSSFSPKQEPHDFSSKHTKNDTNGVGYESDDSVQVLDHLEPENDGSITLNDPRSTYKLQPKIAKMLYPHQREGLKWLWSLHVRGKGGILGDDMGLGKTMQICGFIAGLFHSRLIRRVLVVAPKTLLPHWIKELSVVGLSEKTKEYFGTCAKAREYELQYILQNRGVLLTTYDIVRNNTKSLQGHRYLNNEDNEDDPTWDYMILDEGHLIKNPNTQRAKSLLEIPSAHRIIISGTPLQNNLKELWALFSFCCPELLGDKKWFKDKYETPILRGNDKNASDREKRTGSSIAKELRDHIQPYFLRRLKSEVFNQDTEKTTAKLSQKQEIIVWLRLSNIQRHLYEAFLKSEIVLSAFDGSPLAALTILKKICDHPLLLTKRAAEDVLEGLDSMLKPEEVSVAEKLAMHIADVAETDKFKDEHDVSCKISFIMSLLDNLIPEGHRVLIFSQTRKMLNLIQDCISSKGYDFLRIDGTTKSSDRIKVVDDFQDGVGAPIFLLTSQVGGLGLTLTRADRVIVVDPAWNPSTDNQSVDRAYRIGQKKDVIVYRLMTCGTVEEKIYRKQVYKGGLFKTVSEQKEQTRYFSQQDLRELFSLPKEGFDVSVTQRQLDEKHDCRHIVDASFHAHIEFLKRQGIAGISHHSLLFSKSEPVQDAPENEVTRINNTKYFGTSSSSSREQTVDGAEFAFNPKDVNLHKKDSSPSSVGKLTELEIKDRIVRLSQMLSNTVMISKLPDKGEKLRKRITELNRALTKLKMEQTNVVDLDDITDEFERVVNL</sequence>
<feature type="domain" description="Helicase C-terminal" evidence="9">
    <location>
        <begin position="881"/>
        <end position="1040"/>
    </location>
</feature>
<evidence type="ECO:0000256" key="1">
    <source>
        <dbReference type="ARBA" id="ARBA00007025"/>
    </source>
</evidence>
<comment type="caution">
    <text evidence="10">The sequence shown here is derived from an EMBL/GenBank/DDBJ whole genome shotgun (WGS) entry which is preliminary data.</text>
</comment>
<dbReference type="InterPro" id="IPR049730">
    <property type="entry name" value="SNF2/RAD54-like_C"/>
</dbReference>
<dbReference type="SMART" id="SM00490">
    <property type="entry name" value="HELICc"/>
    <property type="match status" value="1"/>
</dbReference>
<evidence type="ECO:0000259" key="9">
    <source>
        <dbReference type="PROSITE" id="PS51194"/>
    </source>
</evidence>
<dbReference type="SMART" id="SM00487">
    <property type="entry name" value="DEXDc"/>
    <property type="match status" value="1"/>
</dbReference>
<feature type="region of interest" description="Disordered" evidence="7">
    <location>
        <begin position="453"/>
        <end position="482"/>
    </location>
</feature>
<name>A0A9D4VK50_PEA</name>
<dbReference type="InterPro" id="IPR001650">
    <property type="entry name" value="Helicase_C-like"/>
</dbReference>
<feature type="compositionally biased region" description="Basic and acidic residues" evidence="7">
    <location>
        <begin position="463"/>
        <end position="475"/>
    </location>
</feature>
<comment type="similarity">
    <text evidence="1">Belongs to the SNF2/RAD54 helicase family.</text>
</comment>
<feature type="compositionally biased region" description="Polar residues" evidence="7">
    <location>
        <begin position="32"/>
        <end position="41"/>
    </location>
</feature>
<dbReference type="InterPro" id="IPR050496">
    <property type="entry name" value="SNF2_RAD54_helicase_repair"/>
</dbReference>
<dbReference type="GO" id="GO:0004386">
    <property type="term" value="F:helicase activity"/>
    <property type="evidence" value="ECO:0007669"/>
    <property type="project" value="UniProtKB-KW"/>
</dbReference>
<dbReference type="Pfam" id="PF00176">
    <property type="entry name" value="SNF2-rel_dom"/>
    <property type="match status" value="1"/>
</dbReference>
<organism evidence="10 11">
    <name type="scientific">Pisum sativum</name>
    <name type="common">Garden pea</name>
    <name type="synonym">Lathyrus oleraceus</name>
    <dbReference type="NCBI Taxonomy" id="3888"/>
    <lineage>
        <taxon>Eukaryota</taxon>
        <taxon>Viridiplantae</taxon>
        <taxon>Streptophyta</taxon>
        <taxon>Embryophyta</taxon>
        <taxon>Tracheophyta</taxon>
        <taxon>Spermatophyta</taxon>
        <taxon>Magnoliopsida</taxon>
        <taxon>eudicotyledons</taxon>
        <taxon>Gunneridae</taxon>
        <taxon>Pentapetalae</taxon>
        <taxon>rosids</taxon>
        <taxon>fabids</taxon>
        <taxon>Fabales</taxon>
        <taxon>Fabaceae</taxon>
        <taxon>Papilionoideae</taxon>
        <taxon>50 kb inversion clade</taxon>
        <taxon>NPAAA clade</taxon>
        <taxon>Hologalegina</taxon>
        <taxon>IRL clade</taxon>
        <taxon>Fabeae</taxon>
        <taxon>Lathyrus</taxon>
    </lineage>
</organism>
<gene>
    <name evidence="10" type="ORF">KIW84_071237</name>
</gene>
<dbReference type="AlphaFoldDB" id="A0A9D4VK50"/>
<evidence type="ECO:0000313" key="11">
    <source>
        <dbReference type="Proteomes" id="UP001058974"/>
    </source>
</evidence>
<dbReference type="Pfam" id="PF00271">
    <property type="entry name" value="Helicase_C"/>
    <property type="match status" value="1"/>
</dbReference>
<dbReference type="FunFam" id="3.40.50.10810:FF:000055">
    <property type="entry name" value="Protein CHROMATIN REMODELING 24"/>
    <property type="match status" value="1"/>
</dbReference>
<evidence type="ECO:0000256" key="5">
    <source>
        <dbReference type="ARBA" id="ARBA00022840"/>
    </source>
</evidence>
<dbReference type="SUPFAM" id="SSF52540">
    <property type="entry name" value="P-loop containing nucleoside triphosphate hydrolases"/>
    <property type="match status" value="2"/>
</dbReference>
<keyword evidence="5" id="KW-0067">ATP-binding</keyword>
<accession>A0A9D4VK50</accession>
<dbReference type="Gene3D" id="3.40.50.10810">
    <property type="entry name" value="Tandem AAA-ATPase domain"/>
    <property type="match status" value="1"/>
</dbReference>
<dbReference type="Proteomes" id="UP001058974">
    <property type="component" value="Chromosome 7"/>
</dbReference>
<dbReference type="InterPro" id="IPR000330">
    <property type="entry name" value="SNF2_N"/>
</dbReference>
<dbReference type="InterPro" id="IPR027417">
    <property type="entry name" value="P-loop_NTPase"/>
</dbReference>
<dbReference type="GO" id="GO:0015616">
    <property type="term" value="F:DNA translocase activity"/>
    <property type="evidence" value="ECO:0007669"/>
    <property type="project" value="TreeGrafter"/>
</dbReference>
<dbReference type="Gramene" id="Psat07G0123700-T2">
    <property type="protein sequence ID" value="KAI5384145.1"/>
    <property type="gene ID" value="KIW84_071237"/>
</dbReference>
<evidence type="ECO:0000259" key="8">
    <source>
        <dbReference type="PROSITE" id="PS51192"/>
    </source>
</evidence>
<evidence type="ECO:0000256" key="4">
    <source>
        <dbReference type="ARBA" id="ARBA00022806"/>
    </source>
</evidence>
<proteinExistence type="inferred from homology"/>
<keyword evidence="3" id="KW-0378">Hydrolase</keyword>
<dbReference type="PROSITE" id="PS51194">
    <property type="entry name" value="HELICASE_CTER"/>
    <property type="match status" value="1"/>
</dbReference>
<dbReference type="EMBL" id="JAMSHJ010000007">
    <property type="protein sequence ID" value="KAI5384145.1"/>
    <property type="molecule type" value="Genomic_DNA"/>
</dbReference>
<evidence type="ECO:0000256" key="2">
    <source>
        <dbReference type="ARBA" id="ARBA00022741"/>
    </source>
</evidence>
<dbReference type="GO" id="GO:0016787">
    <property type="term" value="F:hydrolase activity"/>
    <property type="evidence" value="ECO:0007669"/>
    <property type="project" value="UniProtKB-KW"/>
</dbReference>
<reference evidence="10 11" key="1">
    <citation type="journal article" date="2022" name="Nat. Genet.">
        <title>Improved pea reference genome and pan-genome highlight genomic features and evolutionary characteristics.</title>
        <authorList>
            <person name="Yang T."/>
            <person name="Liu R."/>
            <person name="Luo Y."/>
            <person name="Hu S."/>
            <person name="Wang D."/>
            <person name="Wang C."/>
            <person name="Pandey M.K."/>
            <person name="Ge S."/>
            <person name="Xu Q."/>
            <person name="Li N."/>
            <person name="Li G."/>
            <person name="Huang Y."/>
            <person name="Saxena R.K."/>
            <person name="Ji Y."/>
            <person name="Li M."/>
            <person name="Yan X."/>
            <person name="He Y."/>
            <person name="Liu Y."/>
            <person name="Wang X."/>
            <person name="Xiang C."/>
            <person name="Varshney R.K."/>
            <person name="Ding H."/>
            <person name="Gao S."/>
            <person name="Zong X."/>
        </authorList>
    </citation>
    <scope>NUCLEOTIDE SEQUENCE [LARGE SCALE GENOMIC DNA]</scope>
    <source>
        <strain evidence="10 11">cv. Zhongwan 6</strain>
    </source>
</reference>
<feature type="region of interest" description="Disordered" evidence="7">
    <location>
        <begin position="248"/>
        <end position="269"/>
    </location>
</feature>
<dbReference type="InterPro" id="IPR014001">
    <property type="entry name" value="Helicase_ATP-bd"/>
</dbReference>
<keyword evidence="11" id="KW-1185">Reference proteome</keyword>
<dbReference type="InterPro" id="IPR038718">
    <property type="entry name" value="SNF2-like_sf"/>
</dbReference>
<keyword evidence="4" id="KW-0347">Helicase</keyword>
<feature type="domain" description="Helicase ATP-binding" evidence="8">
    <location>
        <begin position="533"/>
        <end position="708"/>
    </location>
</feature>
<feature type="region of interest" description="Disordered" evidence="7">
    <location>
        <begin position="158"/>
        <end position="234"/>
    </location>
</feature>